<organism evidence="2 3">
    <name type="scientific">Microbacterium helvum</name>
    <dbReference type="NCBI Taxonomy" id="2773713"/>
    <lineage>
        <taxon>Bacteria</taxon>
        <taxon>Bacillati</taxon>
        <taxon>Actinomycetota</taxon>
        <taxon>Actinomycetes</taxon>
        <taxon>Micrococcales</taxon>
        <taxon>Microbacteriaceae</taxon>
        <taxon>Microbacterium</taxon>
    </lineage>
</organism>
<dbReference type="RefSeq" id="WP_224751292.1">
    <property type="nucleotide sequence ID" value="NZ_JACXZS010000001.1"/>
</dbReference>
<sequence length="196" mass="21237">MAALSVVLVSVCSACAAAPAEQTAVKDSDSAAYLAENARALAASYGIDDPPDVDLVRFIALDEWAPTQRDCLREAGYDVEFTADGEGLSYPPTGDAAVAKNLNLAIYTCEMQYPVEQKYMTPLSIEQLRTLYDYRSGELLECLRREGYTSSAEPPSEQVFLQSGGQWSPYEDIAIVESDLGRLTATCPQVPANLYG</sequence>
<evidence type="ECO:0000313" key="2">
    <source>
        <dbReference type="EMBL" id="MBD3940595.1"/>
    </source>
</evidence>
<dbReference type="EMBL" id="JACXZS010000001">
    <property type="protein sequence ID" value="MBD3940595.1"/>
    <property type="molecule type" value="Genomic_DNA"/>
</dbReference>
<evidence type="ECO:0000256" key="1">
    <source>
        <dbReference type="SAM" id="SignalP"/>
    </source>
</evidence>
<keyword evidence="1" id="KW-0732">Signal</keyword>
<gene>
    <name evidence="2" type="ORF">IF188_02635</name>
</gene>
<evidence type="ECO:0000313" key="3">
    <source>
        <dbReference type="Proteomes" id="UP000598426"/>
    </source>
</evidence>
<dbReference type="Proteomes" id="UP000598426">
    <property type="component" value="Unassembled WGS sequence"/>
</dbReference>
<proteinExistence type="predicted"/>
<reference evidence="2 3" key="1">
    <citation type="submission" date="2020-09" db="EMBL/GenBank/DDBJ databases">
        <title>Isolation and identification of active actinomycetes.</title>
        <authorList>
            <person name="Li X."/>
        </authorList>
    </citation>
    <scope>NUCLEOTIDE SEQUENCE [LARGE SCALE GENOMIC DNA]</scope>
    <source>
        <strain evidence="2 3">NEAU-LLC</strain>
    </source>
</reference>
<keyword evidence="3" id="KW-1185">Reference proteome</keyword>
<evidence type="ECO:0008006" key="4">
    <source>
        <dbReference type="Google" id="ProtNLM"/>
    </source>
</evidence>
<feature type="signal peptide" evidence="1">
    <location>
        <begin position="1"/>
        <end position="16"/>
    </location>
</feature>
<comment type="caution">
    <text evidence="2">The sequence shown here is derived from an EMBL/GenBank/DDBJ whole genome shotgun (WGS) entry which is preliminary data.</text>
</comment>
<feature type="chain" id="PRO_5046777347" description="PASTA domain-containing protein" evidence="1">
    <location>
        <begin position="17"/>
        <end position="196"/>
    </location>
</feature>
<protein>
    <recommendedName>
        <fullName evidence="4">PASTA domain-containing protein</fullName>
    </recommendedName>
</protein>
<accession>A0ABR8NIS7</accession>
<name>A0ABR8NIS7_9MICO</name>